<feature type="transmembrane region" description="Helical" evidence="8">
    <location>
        <begin position="80"/>
        <end position="97"/>
    </location>
</feature>
<dbReference type="Proteomes" id="UP000184389">
    <property type="component" value="Unassembled WGS sequence"/>
</dbReference>
<dbReference type="PANTHER" id="PTHR34975">
    <property type="entry name" value="SPORE GERMINATION PROTEIN A2"/>
    <property type="match status" value="1"/>
</dbReference>
<feature type="transmembrane region" description="Helical" evidence="8">
    <location>
        <begin position="223"/>
        <end position="245"/>
    </location>
</feature>
<dbReference type="AlphaFoldDB" id="A0A1M5VJP8"/>
<feature type="transmembrane region" description="Helical" evidence="8">
    <location>
        <begin position="341"/>
        <end position="358"/>
    </location>
</feature>
<evidence type="ECO:0000256" key="7">
    <source>
        <dbReference type="ARBA" id="ARBA00023136"/>
    </source>
</evidence>
<dbReference type="STRING" id="1123281.SAMN02745180_00930"/>
<sequence length="364" mass="41459">MERKNRISNGQLEALILTIAIGVGVLSLPNVLANILGNDGWIIIIVGGLVTLPFLYIMYKLNKMFPGEVYFEYGKKIVGTTLFDVFNILYIIFYIFMLAFEVRVFAEVIKAFLLDRTPTEVIIITMLLVSSYIARKDFGAIGRMAIILIFIVGTIMFIFTILALPTMDYTNIFPLFRIGLGDIKNILKGLGYISFSYVGFEIILIAMAYIEKPKDSLRYSIKSIFYITIIYLITFFISLAQLGIYDTKRQVWPMLSIMREIELPGFFIENLDALVMSAWVLVVFGTIGPIMYISGIILKSIFNTKRHDFFILPLIPIVYIISLIPQNLSQVYSQIDTMSKILGTFTLFICPTMLYIIARLRKDG</sequence>
<name>A0A1M5VJP8_9FIRM</name>
<feature type="transmembrane region" description="Helical" evidence="8">
    <location>
        <begin position="310"/>
        <end position="329"/>
    </location>
</feature>
<evidence type="ECO:0000256" key="5">
    <source>
        <dbReference type="ARBA" id="ARBA00022692"/>
    </source>
</evidence>
<keyword evidence="7 8" id="KW-0472">Membrane</keyword>
<evidence type="ECO:0000313" key="9">
    <source>
        <dbReference type="EMBL" id="SHH75476.1"/>
    </source>
</evidence>
<reference evidence="9 10" key="1">
    <citation type="submission" date="2016-11" db="EMBL/GenBank/DDBJ databases">
        <authorList>
            <person name="Jaros S."/>
            <person name="Januszkiewicz K."/>
            <person name="Wedrychowicz H."/>
        </authorList>
    </citation>
    <scope>NUCLEOTIDE SEQUENCE [LARGE SCALE GENOMIC DNA]</scope>
    <source>
        <strain evidence="9 10">DSM 13106</strain>
    </source>
</reference>
<evidence type="ECO:0000256" key="8">
    <source>
        <dbReference type="SAM" id="Phobius"/>
    </source>
</evidence>
<dbReference type="GO" id="GO:0016020">
    <property type="term" value="C:membrane"/>
    <property type="evidence" value="ECO:0007669"/>
    <property type="project" value="UniProtKB-SubCell"/>
</dbReference>
<evidence type="ECO:0000256" key="2">
    <source>
        <dbReference type="ARBA" id="ARBA00007998"/>
    </source>
</evidence>
<keyword evidence="5 8" id="KW-0812">Transmembrane</keyword>
<proteinExistence type="inferred from homology"/>
<keyword evidence="3" id="KW-0813">Transport</keyword>
<protein>
    <submittedName>
        <fullName evidence="9">Spore germination protein</fullName>
    </submittedName>
</protein>
<dbReference type="InterPro" id="IPR004761">
    <property type="entry name" value="Spore_GerAB"/>
</dbReference>
<dbReference type="NCBIfam" id="TIGR00912">
    <property type="entry name" value="2A0309"/>
    <property type="match status" value="1"/>
</dbReference>
<dbReference type="Gene3D" id="1.20.1740.10">
    <property type="entry name" value="Amino acid/polyamine transporter I"/>
    <property type="match status" value="1"/>
</dbReference>
<feature type="transmembrane region" description="Helical" evidence="8">
    <location>
        <begin position="12"/>
        <end position="35"/>
    </location>
</feature>
<evidence type="ECO:0000256" key="6">
    <source>
        <dbReference type="ARBA" id="ARBA00022989"/>
    </source>
</evidence>
<feature type="transmembrane region" description="Helical" evidence="8">
    <location>
        <begin position="190"/>
        <end position="211"/>
    </location>
</feature>
<feature type="transmembrane region" description="Helical" evidence="8">
    <location>
        <begin position="273"/>
        <end position="298"/>
    </location>
</feature>
<feature type="transmembrane region" description="Helical" evidence="8">
    <location>
        <begin position="41"/>
        <end position="59"/>
    </location>
</feature>
<keyword evidence="4" id="KW-0309">Germination</keyword>
<feature type="transmembrane region" description="Helical" evidence="8">
    <location>
        <begin position="146"/>
        <end position="167"/>
    </location>
</feature>
<evidence type="ECO:0000256" key="3">
    <source>
        <dbReference type="ARBA" id="ARBA00022448"/>
    </source>
</evidence>
<dbReference type="PANTHER" id="PTHR34975:SF2">
    <property type="entry name" value="SPORE GERMINATION PROTEIN A2"/>
    <property type="match status" value="1"/>
</dbReference>
<comment type="subcellular location">
    <subcellularLocation>
        <location evidence="1">Membrane</location>
        <topology evidence="1">Multi-pass membrane protein</topology>
    </subcellularLocation>
</comment>
<keyword evidence="10" id="KW-1185">Reference proteome</keyword>
<dbReference type="GO" id="GO:0009847">
    <property type="term" value="P:spore germination"/>
    <property type="evidence" value="ECO:0007669"/>
    <property type="project" value="InterPro"/>
</dbReference>
<organism evidence="9 10">
    <name type="scientific">Sporanaerobacter acetigenes DSM 13106</name>
    <dbReference type="NCBI Taxonomy" id="1123281"/>
    <lineage>
        <taxon>Bacteria</taxon>
        <taxon>Bacillati</taxon>
        <taxon>Bacillota</taxon>
        <taxon>Tissierellia</taxon>
        <taxon>Tissierellales</taxon>
        <taxon>Sporanaerobacteraceae</taxon>
        <taxon>Sporanaerobacter</taxon>
    </lineage>
</organism>
<comment type="similarity">
    <text evidence="2">Belongs to the amino acid-polyamine-organocation (APC) superfamily. Spore germination protein (SGP) (TC 2.A.3.9) family.</text>
</comment>
<dbReference type="Pfam" id="PF03845">
    <property type="entry name" value="Spore_permease"/>
    <property type="match status" value="1"/>
</dbReference>
<evidence type="ECO:0000256" key="1">
    <source>
        <dbReference type="ARBA" id="ARBA00004141"/>
    </source>
</evidence>
<gene>
    <name evidence="9" type="ORF">SAMN02745180_00930</name>
</gene>
<keyword evidence="6 8" id="KW-1133">Transmembrane helix</keyword>
<accession>A0A1M5VJP8</accession>
<dbReference type="OrthoDB" id="2716906at2"/>
<feature type="transmembrane region" description="Helical" evidence="8">
    <location>
        <begin position="117"/>
        <end position="134"/>
    </location>
</feature>
<evidence type="ECO:0000256" key="4">
    <source>
        <dbReference type="ARBA" id="ARBA00022544"/>
    </source>
</evidence>
<dbReference type="EMBL" id="FQXR01000004">
    <property type="protein sequence ID" value="SHH75476.1"/>
    <property type="molecule type" value="Genomic_DNA"/>
</dbReference>
<dbReference type="RefSeq" id="WP_072743564.1">
    <property type="nucleotide sequence ID" value="NZ_FQXR01000004.1"/>
</dbReference>
<evidence type="ECO:0000313" key="10">
    <source>
        <dbReference type="Proteomes" id="UP000184389"/>
    </source>
</evidence>